<feature type="signal peptide" evidence="2">
    <location>
        <begin position="1"/>
        <end position="23"/>
    </location>
</feature>
<keyword evidence="5" id="KW-1185">Reference proteome</keyword>
<evidence type="ECO:0000259" key="3">
    <source>
        <dbReference type="Pfam" id="PF13511"/>
    </source>
</evidence>
<evidence type="ECO:0000313" key="4">
    <source>
        <dbReference type="EMBL" id="MDT0497114.1"/>
    </source>
</evidence>
<dbReference type="EMBL" id="JAVRIC010000007">
    <property type="protein sequence ID" value="MDT0497114.1"/>
    <property type="molecule type" value="Genomic_DNA"/>
</dbReference>
<proteinExistence type="predicted"/>
<accession>A0ABU2WHK2</accession>
<organism evidence="4 5">
    <name type="scientific">Banduia mediterranea</name>
    <dbReference type="NCBI Taxonomy" id="3075609"/>
    <lineage>
        <taxon>Bacteria</taxon>
        <taxon>Pseudomonadati</taxon>
        <taxon>Pseudomonadota</taxon>
        <taxon>Gammaproteobacteria</taxon>
        <taxon>Nevskiales</taxon>
        <taxon>Algiphilaceae</taxon>
        <taxon>Banduia</taxon>
    </lineage>
</organism>
<comment type="caution">
    <text evidence="4">The sequence shown here is derived from an EMBL/GenBank/DDBJ whole genome shotgun (WGS) entry which is preliminary data.</text>
</comment>
<protein>
    <submittedName>
        <fullName evidence="4">DUF4124 domain-containing protein</fullName>
    </submittedName>
</protein>
<dbReference type="Proteomes" id="UP001254608">
    <property type="component" value="Unassembled WGS sequence"/>
</dbReference>
<dbReference type="InterPro" id="IPR025392">
    <property type="entry name" value="DUF4124"/>
</dbReference>
<name>A0ABU2WHK2_9GAMM</name>
<dbReference type="RefSeq" id="WP_311364507.1">
    <property type="nucleotide sequence ID" value="NZ_JAVRIC010000007.1"/>
</dbReference>
<feature type="chain" id="PRO_5046471615" evidence="2">
    <location>
        <begin position="24"/>
        <end position="148"/>
    </location>
</feature>
<dbReference type="Pfam" id="PF13511">
    <property type="entry name" value="DUF4124"/>
    <property type="match status" value="1"/>
</dbReference>
<reference evidence="4 5" key="1">
    <citation type="submission" date="2023-09" db="EMBL/GenBank/DDBJ databases">
        <authorList>
            <person name="Rey-Velasco X."/>
        </authorList>
    </citation>
    <scope>NUCLEOTIDE SEQUENCE [LARGE SCALE GENOMIC DNA]</scope>
    <source>
        <strain evidence="4 5">W345</strain>
    </source>
</reference>
<keyword evidence="2" id="KW-0732">Signal</keyword>
<feature type="domain" description="DUF4124" evidence="3">
    <location>
        <begin position="14"/>
        <end position="44"/>
    </location>
</feature>
<evidence type="ECO:0000256" key="2">
    <source>
        <dbReference type="SAM" id="SignalP"/>
    </source>
</evidence>
<feature type="region of interest" description="Disordered" evidence="1">
    <location>
        <begin position="90"/>
        <end position="110"/>
    </location>
</feature>
<evidence type="ECO:0000256" key="1">
    <source>
        <dbReference type="SAM" id="MobiDB-lite"/>
    </source>
</evidence>
<evidence type="ECO:0000313" key="5">
    <source>
        <dbReference type="Proteomes" id="UP001254608"/>
    </source>
</evidence>
<gene>
    <name evidence="4" type="ORF">RM530_07010</name>
</gene>
<sequence length="148" mass="16288">MKPVVRICVCLLPMLTSTSLSLAAGVYKWTDANGVVHYADRAPGPALRLDRHYIESRQIAPRSLSVVPREFAEKVRAECGLRQERVAAYRSATQVSGRDPSGRPDPMAPEERQALIQEAAEAARRYCAEDAAEVLWAAPEPPDFMVAP</sequence>